<dbReference type="PANTHER" id="PTHR46224:SF64">
    <property type="entry name" value="IQ MOTIF AND ANKYRIN REPEAT DOMAIN-CONTAINING PROTEIN 1"/>
    <property type="match status" value="1"/>
</dbReference>
<dbReference type="InterPro" id="IPR051616">
    <property type="entry name" value="Cul2-RING_E3_ligase_SR"/>
</dbReference>
<dbReference type="EMBL" id="JAQQWP010000009">
    <property type="protein sequence ID" value="KAK8099833.1"/>
    <property type="molecule type" value="Genomic_DNA"/>
</dbReference>
<keyword evidence="1" id="KW-0040">ANK repeat</keyword>
<accession>A0AAW0QF48</accession>
<dbReference type="InterPro" id="IPR036770">
    <property type="entry name" value="Ankyrin_rpt-contain_sf"/>
</dbReference>
<sequence length="459" mass="50717">MFRDFIDETIFRLRLFHGASGLADDIAYYYRRVEVGIATYPEWFSYVVKYLACHAWHSREHNTVLAQIRRCAVAISELAGDAEQPAVTARLQSLFRLALGSTVKTSNAHELLWSAELASKKGPAPDLEDDILVAAAHLGYMPLVEKAVSEGRQCCPGGDLPEVSSRIFGNMYDAAVVGGDVSMMQLLLSTNADYKPGGPLPLKIRHYTLRYSSLCGNWDAYAFALGSEPLPMMGKTRDNFDYVKTLKSLDLYNRTAAALGDVPRASEVALLSQMATRGHTDMVKHLLLSQGPAELNDRRGKDGPFNSFKSTALQSAVVFGDLEVVKLILNRGADPNNYNITRTPLMTAARLGRPAIAEALIVAGAEVNFGAPPPIVMAVLKEDMDMFRLLRRRGATLETPETGAWAMAMARLHCLESMADVLEREGVERDATLYHCHRFGELYGYMFPIDDPDDEEDDD</sequence>
<evidence type="ECO:0000313" key="2">
    <source>
        <dbReference type="EMBL" id="KAK8099833.1"/>
    </source>
</evidence>
<gene>
    <name evidence="2" type="ORF">PG999_010207</name>
</gene>
<comment type="caution">
    <text evidence="2">The sequence shown here is derived from an EMBL/GenBank/DDBJ whole genome shotgun (WGS) entry which is preliminary data.</text>
</comment>
<dbReference type="Proteomes" id="UP001392437">
    <property type="component" value="Unassembled WGS sequence"/>
</dbReference>
<dbReference type="PROSITE" id="PS50297">
    <property type="entry name" value="ANK_REP_REGION"/>
    <property type="match status" value="1"/>
</dbReference>
<evidence type="ECO:0000256" key="1">
    <source>
        <dbReference type="PROSITE-ProRule" id="PRU00023"/>
    </source>
</evidence>
<dbReference type="AlphaFoldDB" id="A0AAW0QF48"/>
<dbReference type="InterPro" id="IPR002110">
    <property type="entry name" value="Ankyrin_rpt"/>
</dbReference>
<keyword evidence="3" id="KW-1185">Reference proteome</keyword>
<dbReference type="Gene3D" id="1.25.40.20">
    <property type="entry name" value="Ankyrin repeat-containing domain"/>
    <property type="match status" value="1"/>
</dbReference>
<proteinExistence type="predicted"/>
<organism evidence="2 3">
    <name type="scientific">Apiospora kogelbergensis</name>
    <dbReference type="NCBI Taxonomy" id="1337665"/>
    <lineage>
        <taxon>Eukaryota</taxon>
        <taxon>Fungi</taxon>
        <taxon>Dikarya</taxon>
        <taxon>Ascomycota</taxon>
        <taxon>Pezizomycotina</taxon>
        <taxon>Sordariomycetes</taxon>
        <taxon>Xylariomycetidae</taxon>
        <taxon>Amphisphaeriales</taxon>
        <taxon>Apiosporaceae</taxon>
        <taxon>Apiospora</taxon>
    </lineage>
</organism>
<protein>
    <submittedName>
        <fullName evidence="2">Ankyrin</fullName>
    </submittedName>
</protein>
<feature type="repeat" description="ANK" evidence="1">
    <location>
        <begin position="308"/>
        <end position="340"/>
    </location>
</feature>
<reference evidence="2 3" key="1">
    <citation type="submission" date="2023-01" db="EMBL/GenBank/DDBJ databases">
        <title>Analysis of 21 Apiospora genomes using comparative genomics revels a genus with tremendous synthesis potential of carbohydrate active enzymes and secondary metabolites.</title>
        <authorList>
            <person name="Sorensen T."/>
        </authorList>
    </citation>
    <scope>NUCLEOTIDE SEQUENCE [LARGE SCALE GENOMIC DNA]</scope>
    <source>
        <strain evidence="2 3">CBS 117206</strain>
    </source>
</reference>
<dbReference type="PROSITE" id="PS50088">
    <property type="entry name" value="ANK_REPEAT"/>
    <property type="match status" value="1"/>
</dbReference>
<dbReference type="PANTHER" id="PTHR46224">
    <property type="entry name" value="ANKYRIN REPEAT FAMILY PROTEIN"/>
    <property type="match status" value="1"/>
</dbReference>
<dbReference type="Pfam" id="PF12796">
    <property type="entry name" value="Ank_2"/>
    <property type="match status" value="1"/>
</dbReference>
<dbReference type="SMART" id="SM00248">
    <property type="entry name" value="ANK"/>
    <property type="match status" value="3"/>
</dbReference>
<evidence type="ECO:0000313" key="3">
    <source>
        <dbReference type="Proteomes" id="UP001392437"/>
    </source>
</evidence>
<dbReference type="SUPFAM" id="SSF48403">
    <property type="entry name" value="Ankyrin repeat"/>
    <property type="match status" value="1"/>
</dbReference>
<name>A0AAW0QF48_9PEZI</name>